<evidence type="ECO:0000313" key="3">
    <source>
        <dbReference type="Proteomes" id="UP001172155"/>
    </source>
</evidence>
<dbReference type="Proteomes" id="UP001172155">
    <property type="component" value="Unassembled WGS sequence"/>
</dbReference>
<proteinExistence type="predicted"/>
<dbReference type="AlphaFoldDB" id="A0AA40EUJ4"/>
<name>A0AA40EUJ4_9PEZI</name>
<evidence type="ECO:0000313" key="2">
    <source>
        <dbReference type="EMBL" id="KAK0745657.1"/>
    </source>
</evidence>
<reference evidence="2" key="1">
    <citation type="submission" date="2023-06" db="EMBL/GenBank/DDBJ databases">
        <title>Genome-scale phylogeny and comparative genomics of the fungal order Sordariales.</title>
        <authorList>
            <consortium name="Lawrence Berkeley National Laboratory"/>
            <person name="Hensen N."/>
            <person name="Bonometti L."/>
            <person name="Westerberg I."/>
            <person name="Brannstrom I.O."/>
            <person name="Guillou S."/>
            <person name="Cros-Aarteil S."/>
            <person name="Calhoun S."/>
            <person name="Haridas S."/>
            <person name="Kuo A."/>
            <person name="Mondo S."/>
            <person name="Pangilinan J."/>
            <person name="Riley R."/>
            <person name="LaButti K."/>
            <person name="Andreopoulos B."/>
            <person name="Lipzen A."/>
            <person name="Chen C."/>
            <person name="Yanf M."/>
            <person name="Daum C."/>
            <person name="Ng V."/>
            <person name="Clum A."/>
            <person name="Steindorff A."/>
            <person name="Ohm R."/>
            <person name="Martin F."/>
            <person name="Silar P."/>
            <person name="Natvig D."/>
            <person name="Lalanne C."/>
            <person name="Gautier V."/>
            <person name="Ament-velasquez S.L."/>
            <person name="Kruys A."/>
            <person name="Hutchinson M.I."/>
            <person name="Powell A.J."/>
            <person name="Barry K."/>
            <person name="Miller A.N."/>
            <person name="Grigoriev I.V."/>
            <person name="Debuchy R."/>
            <person name="Gladieux P."/>
            <person name="Thoren M.H."/>
            <person name="Johannesson H."/>
        </authorList>
    </citation>
    <scope>NUCLEOTIDE SEQUENCE</scope>
    <source>
        <strain evidence="2">SMH3187-1</strain>
    </source>
</reference>
<organism evidence="2 3">
    <name type="scientific">Schizothecium vesticola</name>
    <dbReference type="NCBI Taxonomy" id="314040"/>
    <lineage>
        <taxon>Eukaryota</taxon>
        <taxon>Fungi</taxon>
        <taxon>Dikarya</taxon>
        <taxon>Ascomycota</taxon>
        <taxon>Pezizomycotina</taxon>
        <taxon>Sordariomycetes</taxon>
        <taxon>Sordariomycetidae</taxon>
        <taxon>Sordariales</taxon>
        <taxon>Schizotheciaceae</taxon>
        <taxon>Schizothecium</taxon>
    </lineage>
</organism>
<accession>A0AA40EUJ4</accession>
<feature type="region of interest" description="Disordered" evidence="1">
    <location>
        <begin position="23"/>
        <end position="45"/>
    </location>
</feature>
<protein>
    <submittedName>
        <fullName evidence="2">Uncharacterized protein</fullName>
    </submittedName>
</protein>
<gene>
    <name evidence="2" type="ORF">B0T18DRAFT_409927</name>
</gene>
<sequence>MDDIDVSGGGEVNNAPLRIGFIDSSHELPPTNSSRRHHHHLQDDNKTAHCIYYAYPYLEGRSSRSELKPPQRRQR</sequence>
<keyword evidence="3" id="KW-1185">Reference proteome</keyword>
<evidence type="ECO:0000256" key="1">
    <source>
        <dbReference type="SAM" id="MobiDB-lite"/>
    </source>
</evidence>
<dbReference type="EMBL" id="JAUKUD010000004">
    <property type="protein sequence ID" value="KAK0745657.1"/>
    <property type="molecule type" value="Genomic_DNA"/>
</dbReference>
<comment type="caution">
    <text evidence="2">The sequence shown here is derived from an EMBL/GenBank/DDBJ whole genome shotgun (WGS) entry which is preliminary data.</text>
</comment>